<accession>A0A1G1WGY1</accession>
<evidence type="ECO:0000313" key="6">
    <source>
        <dbReference type="EMBL" id="OGY26861.1"/>
    </source>
</evidence>
<dbReference type="Proteomes" id="UP000176389">
    <property type="component" value="Unassembled WGS sequence"/>
</dbReference>
<feature type="transmembrane region" description="Helical" evidence="5">
    <location>
        <begin position="393"/>
        <end position="417"/>
    </location>
</feature>
<dbReference type="STRING" id="1802596.A2Z11_01650"/>
<keyword evidence="4 5" id="KW-0472">Membrane</keyword>
<evidence type="ECO:0000256" key="2">
    <source>
        <dbReference type="ARBA" id="ARBA00022692"/>
    </source>
</evidence>
<dbReference type="PANTHER" id="PTHR43424">
    <property type="entry name" value="LOCUS PUTATIVE PROTEIN 1-RELATED"/>
    <property type="match status" value="1"/>
</dbReference>
<keyword evidence="3 5" id="KW-1133">Transmembrane helix</keyword>
<feature type="transmembrane region" description="Helical" evidence="5">
    <location>
        <begin position="44"/>
        <end position="67"/>
    </location>
</feature>
<feature type="transmembrane region" description="Helical" evidence="5">
    <location>
        <begin position="171"/>
        <end position="192"/>
    </location>
</feature>
<dbReference type="InterPro" id="IPR052556">
    <property type="entry name" value="PolySynth_Transporter"/>
</dbReference>
<evidence type="ECO:0000256" key="1">
    <source>
        <dbReference type="ARBA" id="ARBA00004141"/>
    </source>
</evidence>
<evidence type="ECO:0000256" key="4">
    <source>
        <dbReference type="ARBA" id="ARBA00023136"/>
    </source>
</evidence>
<dbReference type="Pfam" id="PF01943">
    <property type="entry name" value="Polysacc_synt"/>
    <property type="match status" value="1"/>
</dbReference>
<feature type="transmembrane region" description="Helical" evidence="5">
    <location>
        <begin position="340"/>
        <end position="361"/>
    </location>
</feature>
<comment type="caution">
    <text evidence="6">The sequence shown here is derived from an EMBL/GenBank/DDBJ whole genome shotgun (WGS) entry which is preliminary data.</text>
</comment>
<dbReference type="GO" id="GO:0016020">
    <property type="term" value="C:membrane"/>
    <property type="evidence" value="ECO:0007669"/>
    <property type="project" value="UniProtKB-SubCell"/>
</dbReference>
<evidence type="ECO:0000256" key="5">
    <source>
        <dbReference type="SAM" id="Phobius"/>
    </source>
</evidence>
<organism evidence="6 7">
    <name type="scientific">Candidatus Woykebacteria bacterium RBG_16_43_9</name>
    <dbReference type="NCBI Taxonomy" id="1802596"/>
    <lineage>
        <taxon>Bacteria</taxon>
        <taxon>Candidatus Woykeibacteriota</taxon>
    </lineage>
</organism>
<feature type="transmembrane region" description="Helical" evidence="5">
    <location>
        <begin position="263"/>
        <end position="283"/>
    </location>
</feature>
<feature type="transmembrane region" description="Helical" evidence="5">
    <location>
        <begin position="144"/>
        <end position="165"/>
    </location>
</feature>
<gene>
    <name evidence="6" type="ORF">A2Z11_01650</name>
</gene>
<name>A0A1G1WGY1_9BACT</name>
<feature type="transmembrane region" description="Helical" evidence="5">
    <location>
        <begin position="115"/>
        <end position="137"/>
    </location>
</feature>
<reference evidence="6 7" key="1">
    <citation type="journal article" date="2016" name="Nat. Commun.">
        <title>Thousands of microbial genomes shed light on interconnected biogeochemical processes in an aquifer system.</title>
        <authorList>
            <person name="Anantharaman K."/>
            <person name="Brown C.T."/>
            <person name="Hug L.A."/>
            <person name="Sharon I."/>
            <person name="Castelle C.J."/>
            <person name="Probst A.J."/>
            <person name="Thomas B.C."/>
            <person name="Singh A."/>
            <person name="Wilkins M.J."/>
            <person name="Karaoz U."/>
            <person name="Brodie E.L."/>
            <person name="Williams K.H."/>
            <person name="Hubbard S.S."/>
            <person name="Banfield J.F."/>
        </authorList>
    </citation>
    <scope>NUCLEOTIDE SEQUENCE [LARGE SCALE GENOMIC DNA]</scope>
</reference>
<dbReference type="InterPro" id="IPR002797">
    <property type="entry name" value="Polysacc_synth"/>
</dbReference>
<feature type="transmembrane region" description="Helical" evidence="5">
    <location>
        <begin position="88"/>
        <end position="109"/>
    </location>
</feature>
<keyword evidence="2 5" id="KW-0812">Transmembrane</keyword>
<feature type="transmembrane region" description="Helical" evidence="5">
    <location>
        <begin position="12"/>
        <end position="32"/>
    </location>
</feature>
<comment type="subcellular location">
    <subcellularLocation>
        <location evidence="1">Membrane</location>
        <topology evidence="1">Multi-pass membrane protein</topology>
    </subcellularLocation>
</comment>
<feature type="transmembrane region" description="Helical" evidence="5">
    <location>
        <begin position="212"/>
        <end position="230"/>
    </location>
</feature>
<feature type="transmembrane region" description="Helical" evidence="5">
    <location>
        <begin position="368"/>
        <end position="387"/>
    </location>
</feature>
<protein>
    <submittedName>
        <fullName evidence="6">Uncharacterized protein</fullName>
    </submittedName>
</protein>
<evidence type="ECO:0000256" key="3">
    <source>
        <dbReference type="ARBA" id="ARBA00022989"/>
    </source>
</evidence>
<dbReference type="AlphaFoldDB" id="A0A1G1WGY1"/>
<dbReference type="PANTHER" id="PTHR43424:SF1">
    <property type="entry name" value="LOCUS PUTATIVE PROTEIN 1-RELATED"/>
    <property type="match status" value="1"/>
</dbReference>
<dbReference type="EMBL" id="MHCS01000009">
    <property type="protein sequence ID" value="OGY26861.1"/>
    <property type="molecule type" value="Genomic_DNA"/>
</dbReference>
<sequence length="422" mass="46721">MNIPFKLAYNTSFQLFGKAVTAVSTTIVFYLIVIPNFSVGEFGILNSILSYVALFYVFADFGLNAIFVREVGADQDKQKAFFKKLFGLRLVIAILISFIATASLAFVGYTPAVKAGILIALGLIIAQTFSVTALALFQAKIRYDLALVADLFWAIANVVFIFIAVRLTGGILFVITALVIGNVAKVLVSFYLVRFQLGQISLEFDKEFWRRFLLAALPIGLIAIFSQFNAQIDKQIVLLAHYSPGVKIIGADAAGFYGFAYKIFELAIVIPTFIMNVGYPIMVQKKEEGTRVLIGFSKKMVGGLFFIGFLSLVIGWVAAPFIFDIPIFQKFYQSLSTIRILLLGFPLFFITPVTLWLAITLNKHKEMLFIYGFAAAFNLVANLVLVPNFGYNAAALVTLFSELIILTLSVGVLIIHFRTKKI</sequence>
<proteinExistence type="predicted"/>
<feature type="transmembrane region" description="Helical" evidence="5">
    <location>
        <begin position="304"/>
        <end position="328"/>
    </location>
</feature>
<evidence type="ECO:0000313" key="7">
    <source>
        <dbReference type="Proteomes" id="UP000176389"/>
    </source>
</evidence>